<dbReference type="Pfam" id="PF04167">
    <property type="entry name" value="DUF402"/>
    <property type="match status" value="1"/>
</dbReference>
<keyword evidence="3" id="KW-1185">Reference proteome</keyword>
<evidence type="ECO:0000259" key="1">
    <source>
        <dbReference type="Pfam" id="PF04167"/>
    </source>
</evidence>
<dbReference type="InterPro" id="IPR035930">
    <property type="entry name" value="FomD-like_sf"/>
</dbReference>
<dbReference type="SUPFAM" id="SSF159234">
    <property type="entry name" value="FomD-like"/>
    <property type="match status" value="1"/>
</dbReference>
<dbReference type="RefSeq" id="WP_141928881.1">
    <property type="nucleotide sequence ID" value="NZ_BAABCI010000022.1"/>
</dbReference>
<proteinExistence type="predicted"/>
<gene>
    <name evidence="2" type="ORF">FB459_2809</name>
</gene>
<name>A0A542EIV0_9MICO</name>
<reference evidence="2 3" key="1">
    <citation type="submission" date="2019-06" db="EMBL/GenBank/DDBJ databases">
        <title>Sequencing the genomes of 1000 actinobacteria strains.</title>
        <authorList>
            <person name="Klenk H.-P."/>
        </authorList>
    </citation>
    <scope>NUCLEOTIDE SEQUENCE [LARGE SCALE GENOMIC DNA]</scope>
    <source>
        <strain evidence="2 3">DSM 19828</strain>
    </source>
</reference>
<feature type="domain" description="DUF402" evidence="1">
    <location>
        <begin position="55"/>
        <end position="168"/>
    </location>
</feature>
<dbReference type="Gene3D" id="2.40.380.10">
    <property type="entry name" value="FomD-like"/>
    <property type="match status" value="1"/>
</dbReference>
<dbReference type="Proteomes" id="UP000320806">
    <property type="component" value="Unassembled WGS sequence"/>
</dbReference>
<organism evidence="2 3">
    <name type="scientific">Yimella lutea</name>
    <dbReference type="NCBI Taxonomy" id="587872"/>
    <lineage>
        <taxon>Bacteria</taxon>
        <taxon>Bacillati</taxon>
        <taxon>Actinomycetota</taxon>
        <taxon>Actinomycetes</taxon>
        <taxon>Micrococcales</taxon>
        <taxon>Dermacoccaceae</taxon>
        <taxon>Yimella</taxon>
    </lineage>
</organism>
<sequence>MTTDQPDANTPVGTPVHVDFRKYDGREHWQEHYFLLGVDEIGTWLGMRAGTAFARPGVDVTARTDTVRLLPHQALWAACYNAPDPTGQLRSRTYVDITTPVSWTRTGEGFRATLADIDLDVIERFTGEVFIDDEDEFEAHTVALSYPPELVAATRRTADEVFGAVRDHRPPFDGTGEAWLERINDLPG</sequence>
<evidence type="ECO:0000313" key="3">
    <source>
        <dbReference type="Proteomes" id="UP000320806"/>
    </source>
</evidence>
<comment type="caution">
    <text evidence="2">The sequence shown here is derived from an EMBL/GenBank/DDBJ whole genome shotgun (WGS) entry which is preliminary data.</text>
</comment>
<dbReference type="AlphaFoldDB" id="A0A542EIV0"/>
<protein>
    <recommendedName>
        <fullName evidence="1">DUF402 domain-containing protein</fullName>
    </recommendedName>
</protein>
<evidence type="ECO:0000313" key="2">
    <source>
        <dbReference type="EMBL" id="TQJ15271.1"/>
    </source>
</evidence>
<dbReference type="OrthoDB" id="3531052at2"/>
<accession>A0A542EIV0</accession>
<dbReference type="InterPro" id="IPR007295">
    <property type="entry name" value="DUF402"/>
</dbReference>
<dbReference type="EMBL" id="VFMO01000001">
    <property type="protein sequence ID" value="TQJ15271.1"/>
    <property type="molecule type" value="Genomic_DNA"/>
</dbReference>